<evidence type="ECO:0000259" key="12">
    <source>
        <dbReference type="Pfam" id="PF21467"/>
    </source>
</evidence>
<evidence type="ECO:0000256" key="7">
    <source>
        <dbReference type="RuleBase" id="RU000675"/>
    </source>
</evidence>
<evidence type="ECO:0000256" key="9">
    <source>
        <dbReference type="SAM" id="MobiDB-lite"/>
    </source>
</evidence>
<dbReference type="PROSITE" id="PS01182">
    <property type="entry name" value="GLYCOSYL_HYDROL_F35"/>
    <property type="match status" value="1"/>
</dbReference>
<organism evidence="13 14">
    <name type="scientific">Vitrella brassicaformis (strain CCMP3155)</name>
    <dbReference type="NCBI Taxonomy" id="1169540"/>
    <lineage>
        <taxon>Eukaryota</taxon>
        <taxon>Sar</taxon>
        <taxon>Alveolata</taxon>
        <taxon>Colpodellida</taxon>
        <taxon>Vitrellaceae</taxon>
        <taxon>Vitrella</taxon>
    </lineage>
</organism>
<feature type="active site" description="Nucleophile" evidence="6">
    <location>
        <position position="273"/>
    </location>
</feature>
<dbReference type="SUPFAM" id="SSF51445">
    <property type="entry name" value="(Trans)glycosidases"/>
    <property type="match status" value="1"/>
</dbReference>
<dbReference type="InterPro" id="IPR048913">
    <property type="entry name" value="BetaGal_gal-bd"/>
</dbReference>
<sequence>MGSKMMTASVFIFPGILICLALLSLLGWQEDPRSFTIDHDNNVFLLDGEPFRYAAGEVLYSRIPHTHWRPLLKLMHDGGLNAVSMYVPWSFHEIRPGEYDFATGDRDIVRFIETAADEGLFVLLRPGPYICAEWDLGGLPTRLLATDMEIRTSDERYMAEVRRWFGALMPLMKPLLYANGGPIIMVQVENEYGSYPACDKGYMSAMEQMLRGYLGDDVVYYTTDVPDERNLECGSTNTSFTTIDFGPSRMEDLDEMHRLWREFQPTGPFVNSELYSGWFDHWGEEHHTVKSEDLLSIFKTIWGDDYDASVSFYMYHGGSNYLWNGANIDNGTYKPTTTSYDYNAPIDQAGRPTDKWFLLQEVLVPEDQRVTPTWPKTAEYGNVEFDQVAYLTDAIANSTGISSIKMAEPLSLESAVSDLGIPSPGHPITLVAYTHTLATSTLNRGNGTEGGVGVLSLCGVHDLAVIYLDWQLQGTVSRVMEMSMGNSSAAAEGAAAAGCDDVDAGTDSASISITFPPDQAASHHELLIIVESLGHINYVGWKNLPRHGPNPMTLDKKGLTSSVLLDGHLLTGWTTQPIPLSADFISSLPFTPIAHKQQQQQQQQKEGRHFALFRGTIDMPAQYAGQEELPDTFLDVGERNGWRKGMAFVNGFNVGRYWPQVGPQERLFVPGSVLRAGEPNEVVLLDTDGPQTAGGSLNAPLVADPDQSYFS</sequence>
<dbReference type="Gene3D" id="3.20.20.80">
    <property type="entry name" value="Glycosidases"/>
    <property type="match status" value="1"/>
</dbReference>
<keyword evidence="3 7" id="KW-0378">Hydrolase</keyword>
<feature type="domain" description="Glycoside hydrolase 35 catalytic" evidence="11">
    <location>
        <begin position="44"/>
        <end position="362"/>
    </location>
</feature>
<dbReference type="SUPFAM" id="SSF49785">
    <property type="entry name" value="Galactose-binding domain-like"/>
    <property type="match status" value="1"/>
</dbReference>
<proteinExistence type="inferred from homology"/>
<feature type="chain" id="PRO_5005187020" description="Beta-galactosidase" evidence="10">
    <location>
        <begin position="22"/>
        <end position="711"/>
    </location>
</feature>
<dbReference type="OrthoDB" id="422052at2759"/>
<dbReference type="PRINTS" id="PR00742">
    <property type="entry name" value="GLHYDRLASE35"/>
</dbReference>
<feature type="active site" description="Proton donor" evidence="6">
    <location>
        <position position="191"/>
    </location>
</feature>
<evidence type="ECO:0000256" key="5">
    <source>
        <dbReference type="ARBA" id="ARBA00023295"/>
    </source>
</evidence>
<dbReference type="InterPro" id="IPR001944">
    <property type="entry name" value="Glycoside_Hdrlase_35"/>
</dbReference>
<dbReference type="AlphaFoldDB" id="A0A0G4EEU5"/>
<dbReference type="GO" id="GO:0005975">
    <property type="term" value="P:carbohydrate metabolic process"/>
    <property type="evidence" value="ECO:0007669"/>
    <property type="project" value="InterPro"/>
</dbReference>
<evidence type="ECO:0000256" key="2">
    <source>
        <dbReference type="ARBA" id="ARBA00022729"/>
    </source>
</evidence>
<dbReference type="EC" id="3.2.1.23" evidence="7"/>
<name>A0A0G4EEU5_VITBC</name>
<dbReference type="STRING" id="1169540.A0A0G4EEU5"/>
<dbReference type="Pfam" id="PF21467">
    <property type="entry name" value="BetaGal_gal-bd"/>
    <property type="match status" value="1"/>
</dbReference>
<dbReference type="InterPro" id="IPR026283">
    <property type="entry name" value="B-gal_1-like"/>
</dbReference>
<evidence type="ECO:0000256" key="10">
    <source>
        <dbReference type="SAM" id="SignalP"/>
    </source>
</evidence>
<dbReference type="Gene3D" id="2.60.120.260">
    <property type="entry name" value="Galactose-binding domain-like"/>
    <property type="match status" value="2"/>
</dbReference>
<keyword evidence="4" id="KW-0325">Glycoprotein</keyword>
<dbReference type="Proteomes" id="UP000041254">
    <property type="component" value="Unassembled WGS sequence"/>
</dbReference>
<gene>
    <name evidence="13" type="ORF">Vbra_7186</name>
</gene>
<evidence type="ECO:0000256" key="1">
    <source>
        <dbReference type="ARBA" id="ARBA00009809"/>
    </source>
</evidence>
<evidence type="ECO:0000313" key="13">
    <source>
        <dbReference type="EMBL" id="CEL94206.1"/>
    </source>
</evidence>
<dbReference type="EMBL" id="CDMY01000209">
    <property type="protein sequence ID" value="CEL94206.1"/>
    <property type="molecule type" value="Genomic_DNA"/>
</dbReference>
<dbReference type="InterPro" id="IPR008979">
    <property type="entry name" value="Galactose-bd-like_sf"/>
</dbReference>
<dbReference type="FunFam" id="3.20.20.80:FF:000017">
    <property type="entry name" value="Beta-galactosidase"/>
    <property type="match status" value="1"/>
</dbReference>
<protein>
    <recommendedName>
        <fullName evidence="7">Beta-galactosidase</fullName>
        <ecNumber evidence="7">3.2.1.23</ecNumber>
    </recommendedName>
</protein>
<dbReference type="VEuPathDB" id="CryptoDB:Vbra_7186"/>
<evidence type="ECO:0000256" key="3">
    <source>
        <dbReference type="ARBA" id="ARBA00022801"/>
    </source>
</evidence>
<dbReference type="InParanoid" id="A0A0G4EEU5"/>
<keyword evidence="5 7" id="KW-0326">Glycosidase</keyword>
<evidence type="ECO:0000259" key="11">
    <source>
        <dbReference type="Pfam" id="PF01301"/>
    </source>
</evidence>
<evidence type="ECO:0000256" key="4">
    <source>
        <dbReference type="ARBA" id="ARBA00023180"/>
    </source>
</evidence>
<keyword evidence="14" id="KW-1185">Reference proteome</keyword>
<evidence type="ECO:0000256" key="8">
    <source>
        <dbReference type="RuleBase" id="RU003679"/>
    </source>
</evidence>
<dbReference type="InterPro" id="IPR019801">
    <property type="entry name" value="Glyco_hydro_35_CS"/>
</dbReference>
<dbReference type="OMA" id="GSEIVHN"/>
<feature type="region of interest" description="Disordered" evidence="9">
    <location>
        <begin position="689"/>
        <end position="711"/>
    </location>
</feature>
<evidence type="ECO:0000313" key="14">
    <source>
        <dbReference type="Proteomes" id="UP000041254"/>
    </source>
</evidence>
<accession>A0A0G4EEU5</accession>
<dbReference type="PANTHER" id="PTHR23421">
    <property type="entry name" value="BETA-GALACTOSIDASE RELATED"/>
    <property type="match status" value="1"/>
</dbReference>
<dbReference type="PIRSF" id="PIRSF006336">
    <property type="entry name" value="B-gal"/>
    <property type="match status" value="1"/>
</dbReference>
<comment type="catalytic activity">
    <reaction evidence="7">
        <text>Hydrolysis of terminal non-reducing beta-D-galactose residues in beta-D-galactosides.</text>
        <dbReference type="EC" id="3.2.1.23"/>
    </reaction>
</comment>
<keyword evidence="2 10" id="KW-0732">Signal</keyword>
<feature type="domain" description="Beta-galactosidase galactose-binding" evidence="12">
    <location>
        <begin position="611"/>
        <end position="678"/>
    </location>
</feature>
<dbReference type="Pfam" id="PF01301">
    <property type="entry name" value="Glyco_hydro_35"/>
    <property type="match status" value="1"/>
</dbReference>
<dbReference type="InterPro" id="IPR017853">
    <property type="entry name" value="GH"/>
</dbReference>
<dbReference type="InterPro" id="IPR031330">
    <property type="entry name" value="Gly_Hdrlase_35_cat"/>
</dbReference>
<comment type="similarity">
    <text evidence="1 8">Belongs to the glycosyl hydrolase 35 family.</text>
</comment>
<dbReference type="GO" id="GO:0004565">
    <property type="term" value="F:beta-galactosidase activity"/>
    <property type="evidence" value="ECO:0007669"/>
    <property type="project" value="UniProtKB-EC"/>
</dbReference>
<evidence type="ECO:0000256" key="6">
    <source>
        <dbReference type="PIRSR" id="PIRSR006336-1"/>
    </source>
</evidence>
<feature type="signal peptide" evidence="10">
    <location>
        <begin position="1"/>
        <end position="21"/>
    </location>
</feature>
<reference evidence="13 14" key="1">
    <citation type="submission" date="2014-11" db="EMBL/GenBank/DDBJ databases">
        <authorList>
            <person name="Zhu J."/>
            <person name="Qi W."/>
            <person name="Song R."/>
        </authorList>
    </citation>
    <scope>NUCLEOTIDE SEQUENCE [LARGE SCALE GENOMIC DNA]</scope>
</reference>